<keyword evidence="4" id="KW-1185">Reference proteome</keyword>
<evidence type="ECO:0000256" key="1">
    <source>
        <dbReference type="SAM" id="MobiDB-lite"/>
    </source>
</evidence>
<organism evidence="3 4">
    <name type="scientific">Cylicocyclus nassatus</name>
    <name type="common">Nematode worm</name>
    <dbReference type="NCBI Taxonomy" id="53992"/>
    <lineage>
        <taxon>Eukaryota</taxon>
        <taxon>Metazoa</taxon>
        <taxon>Ecdysozoa</taxon>
        <taxon>Nematoda</taxon>
        <taxon>Chromadorea</taxon>
        <taxon>Rhabditida</taxon>
        <taxon>Rhabditina</taxon>
        <taxon>Rhabditomorpha</taxon>
        <taxon>Strongyloidea</taxon>
        <taxon>Strongylidae</taxon>
        <taxon>Cylicocyclus</taxon>
    </lineage>
</organism>
<evidence type="ECO:0000313" key="4">
    <source>
        <dbReference type="Proteomes" id="UP001176961"/>
    </source>
</evidence>
<dbReference type="InterPro" id="IPR050868">
    <property type="entry name" value="ELMO_domain-containing"/>
</dbReference>
<dbReference type="EMBL" id="CATQJL010000223">
    <property type="protein sequence ID" value="CAJ0598534.1"/>
    <property type="molecule type" value="Genomic_DNA"/>
</dbReference>
<evidence type="ECO:0000313" key="3">
    <source>
        <dbReference type="EMBL" id="CAJ0598534.1"/>
    </source>
</evidence>
<sequence>MSPKIELRFPDGPPQAHPGSFKQNGMDSQRRPSEKNGAPYFHDPDPLIEEVLNEGYEQEMAAVASTMAPVHSSTINVIVQKCLCRPKQHLENASLKRERNLLVALSTVPYCNASASQWALLRGFYTAAATFALEEPALASECPRKGNHWQIVGFQGCDPATDFRGTGILSLIQLYNLVQTLPESKLAAVVQLSRNEPHDFPFAVVGINITALLVTRLRNGELIESALLCGGYLKALNRLYQSCIILFCKQWKEENCTVKDCQHILNKIDTLLRQSQKSLLNS</sequence>
<dbReference type="PANTHER" id="PTHR12771">
    <property type="entry name" value="ENGULFMENT AND CELL MOTILITY"/>
    <property type="match status" value="1"/>
</dbReference>
<comment type="caution">
    <text evidence="3">The sequence shown here is derived from an EMBL/GenBank/DDBJ whole genome shotgun (WGS) entry which is preliminary data.</text>
</comment>
<dbReference type="InterPro" id="IPR006816">
    <property type="entry name" value="ELMO_dom"/>
</dbReference>
<accession>A0AA36M4I0</accession>
<dbReference type="PROSITE" id="PS51335">
    <property type="entry name" value="ELMO"/>
    <property type="match status" value="1"/>
</dbReference>
<dbReference type="AlphaFoldDB" id="A0AA36M4I0"/>
<feature type="region of interest" description="Disordered" evidence="1">
    <location>
        <begin position="1"/>
        <end position="43"/>
    </location>
</feature>
<protein>
    <recommendedName>
        <fullName evidence="2">ELMO domain-containing protein</fullName>
    </recommendedName>
</protein>
<proteinExistence type="predicted"/>
<name>A0AA36M4I0_CYLNA</name>
<gene>
    <name evidence="3" type="ORF">CYNAS_LOCUS10517</name>
</gene>
<reference evidence="3" key="1">
    <citation type="submission" date="2023-07" db="EMBL/GenBank/DDBJ databases">
        <authorList>
            <consortium name="CYATHOMIX"/>
        </authorList>
    </citation>
    <scope>NUCLEOTIDE SEQUENCE</scope>
    <source>
        <strain evidence="3">N/A</strain>
    </source>
</reference>
<feature type="domain" description="ELMO" evidence="2">
    <location>
        <begin position="116"/>
        <end position="276"/>
    </location>
</feature>
<dbReference type="PANTHER" id="PTHR12771:SF2">
    <property type="entry name" value="ELMO DOMAIN-CONTAINING PROTEIN 3"/>
    <property type="match status" value="1"/>
</dbReference>
<dbReference type="Pfam" id="PF04727">
    <property type="entry name" value="ELMO_CED12"/>
    <property type="match status" value="1"/>
</dbReference>
<evidence type="ECO:0000259" key="2">
    <source>
        <dbReference type="PROSITE" id="PS51335"/>
    </source>
</evidence>
<dbReference type="Proteomes" id="UP001176961">
    <property type="component" value="Unassembled WGS sequence"/>
</dbReference>